<evidence type="ECO:0000313" key="1">
    <source>
        <dbReference type="EMBL" id="PWN26453.1"/>
    </source>
</evidence>
<proteinExistence type="predicted"/>
<dbReference type="Proteomes" id="UP000245884">
    <property type="component" value="Unassembled WGS sequence"/>
</dbReference>
<accession>A0A316URF3</accession>
<evidence type="ECO:0000313" key="2">
    <source>
        <dbReference type="Proteomes" id="UP000245884"/>
    </source>
</evidence>
<dbReference type="RefSeq" id="XP_025361065.1">
    <property type="nucleotide sequence ID" value="XM_025509548.1"/>
</dbReference>
<dbReference type="AlphaFoldDB" id="A0A316URF3"/>
<dbReference type="EMBL" id="KZ819671">
    <property type="protein sequence ID" value="PWN26453.1"/>
    <property type="molecule type" value="Genomic_DNA"/>
</dbReference>
<reference evidence="1 2" key="1">
    <citation type="journal article" date="2018" name="Mol. Biol. Evol.">
        <title>Broad Genomic Sampling Reveals a Smut Pathogenic Ancestry of the Fungal Clade Ustilaginomycotina.</title>
        <authorList>
            <person name="Kijpornyongpan T."/>
            <person name="Mondo S.J."/>
            <person name="Barry K."/>
            <person name="Sandor L."/>
            <person name="Lee J."/>
            <person name="Lipzen A."/>
            <person name="Pangilinan J."/>
            <person name="LaButti K."/>
            <person name="Hainaut M."/>
            <person name="Henrissat B."/>
            <person name="Grigoriev I.V."/>
            <person name="Spatafora J.W."/>
            <person name="Aime M.C."/>
        </authorList>
    </citation>
    <scope>NUCLEOTIDE SEQUENCE [LARGE SCALE GENOMIC DNA]</scope>
    <source>
        <strain evidence="1 2">MCA 5214</strain>
    </source>
</reference>
<name>A0A316URF3_9BASI</name>
<dbReference type="GeneID" id="37031371"/>
<sequence length="184" mass="20525">MIAMCSSLRFAATPEAMTVLKRMKKDTLAVTDMFEGEMVARKRARQRSILLLYRADTMRKESSSMVRPAISGHSTVAKPPRCGHLRTAAVHRGLLKAPKVTGSDHRQAVLLGRYHHLQANPRTLGTVPMVPPIWQRPQGRAVAHGCSRVCGCGPQAKGFATITEPQSTDQRQIYVSLDHYRRFH</sequence>
<keyword evidence="2" id="KW-1185">Reference proteome</keyword>
<protein>
    <submittedName>
        <fullName evidence="1">Uncharacterized protein</fullName>
    </submittedName>
</protein>
<gene>
    <name evidence="1" type="ORF">BDZ90DRAFT_39200</name>
</gene>
<organism evidence="1 2">
    <name type="scientific">Jaminaea rosea</name>
    <dbReference type="NCBI Taxonomy" id="1569628"/>
    <lineage>
        <taxon>Eukaryota</taxon>
        <taxon>Fungi</taxon>
        <taxon>Dikarya</taxon>
        <taxon>Basidiomycota</taxon>
        <taxon>Ustilaginomycotina</taxon>
        <taxon>Exobasidiomycetes</taxon>
        <taxon>Microstromatales</taxon>
        <taxon>Microstromatales incertae sedis</taxon>
        <taxon>Jaminaea</taxon>
    </lineage>
</organism>